<dbReference type="PROSITE" id="PS50097">
    <property type="entry name" value="BTB"/>
    <property type="match status" value="1"/>
</dbReference>
<evidence type="ECO:0000313" key="2">
    <source>
        <dbReference type="EMBL" id="KAF8777730.1"/>
    </source>
</evidence>
<gene>
    <name evidence="2" type="ORF">HNY73_014545</name>
</gene>
<dbReference type="Pfam" id="PF00651">
    <property type="entry name" value="BTB"/>
    <property type="match status" value="2"/>
</dbReference>
<reference evidence="2" key="1">
    <citation type="journal article" date="2020" name="bioRxiv">
        <title>Chromosome-level reference genome of the European wasp spider Argiope bruennichi: a resource for studies on range expansion and evolutionary adaptation.</title>
        <authorList>
            <person name="Sheffer M.M."/>
            <person name="Hoppe A."/>
            <person name="Krehenwinkel H."/>
            <person name="Uhl G."/>
            <person name="Kuss A.W."/>
            <person name="Jensen L."/>
            <person name="Jensen C."/>
            <person name="Gillespie R.G."/>
            <person name="Hoff K.J."/>
            <person name="Prost S."/>
        </authorList>
    </citation>
    <scope>NUCLEOTIDE SEQUENCE</scope>
</reference>
<evidence type="ECO:0000259" key="1">
    <source>
        <dbReference type="PROSITE" id="PS50097"/>
    </source>
</evidence>
<name>A0A8T0EPK6_ARGBR</name>
<dbReference type="AlphaFoldDB" id="A0A8T0EPK6"/>
<feature type="domain" description="BTB" evidence="1">
    <location>
        <begin position="168"/>
        <end position="235"/>
    </location>
</feature>
<evidence type="ECO:0000313" key="3">
    <source>
        <dbReference type="Proteomes" id="UP000807504"/>
    </source>
</evidence>
<dbReference type="EMBL" id="JABXBU010002072">
    <property type="protein sequence ID" value="KAF8777730.1"/>
    <property type="molecule type" value="Genomic_DNA"/>
</dbReference>
<reference evidence="2" key="2">
    <citation type="submission" date="2020-06" db="EMBL/GenBank/DDBJ databases">
        <authorList>
            <person name="Sheffer M."/>
        </authorList>
    </citation>
    <scope>NUCLEOTIDE SEQUENCE</scope>
</reference>
<keyword evidence="3" id="KW-1185">Reference proteome</keyword>
<dbReference type="SMART" id="SM00225">
    <property type="entry name" value="BTB"/>
    <property type="match status" value="1"/>
</dbReference>
<dbReference type="InterPro" id="IPR000210">
    <property type="entry name" value="BTB/POZ_dom"/>
</dbReference>
<dbReference type="Proteomes" id="UP000807504">
    <property type="component" value="Unassembled WGS sequence"/>
</dbReference>
<dbReference type="CDD" id="cd18186">
    <property type="entry name" value="BTB_POZ_ZBTB_KLHL-like"/>
    <property type="match status" value="1"/>
</dbReference>
<protein>
    <submittedName>
        <fullName evidence="2">Speckle-type POZ protein like</fullName>
    </submittedName>
</protein>
<sequence length="332" mass="39282">MLTGDMKEKKNECIEIEDIAYDVLDKFVFFLYTDTFKDLEWEAVIGLYYAADKYQVERLKILCCSFFLKDIDVHNVCEILMLIDKHHDSDFRMRVEDFILKNDDEIFSSSTWKQFVDEQPFLPAKTMLLKYDKDKGKRTVPETYDEKLSIHPTVQDDLLALYKSKIITDIDIICKDTTFHVHKSVLCASSIIMREWFKKDMKCKPKDIFEIQDLEDDIVSRMLLFLYTDSLEDVQWDIAMKLYHAADVYQILRLKIRCSCFLIENLQISNASTILLLAHEHQDAKLKSVVEDFIFMHDEEIFGSDEWAHFSESNVRLANETMRSKYKKKDDL</sequence>
<dbReference type="InterPro" id="IPR011333">
    <property type="entry name" value="SKP1/BTB/POZ_sf"/>
</dbReference>
<accession>A0A8T0EPK6</accession>
<dbReference type="Gene3D" id="1.25.40.420">
    <property type="match status" value="2"/>
</dbReference>
<comment type="caution">
    <text evidence="2">The sequence shown here is derived from an EMBL/GenBank/DDBJ whole genome shotgun (WGS) entry which is preliminary data.</text>
</comment>
<proteinExistence type="predicted"/>
<dbReference type="PANTHER" id="PTHR24413">
    <property type="entry name" value="SPECKLE-TYPE POZ PROTEIN"/>
    <property type="match status" value="1"/>
</dbReference>
<dbReference type="Gene3D" id="3.30.710.10">
    <property type="entry name" value="Potassium Channel Kv1.1, Chain A"/>
    <property type="match status" value="2"/>
</dbReference>
<organism evidence="2 3">
    <name type="scientific">Argiope bruennichi</name>
    <name type="common">Wasp spider</name>
    <name type="synonym">Aranea bruennichi</name>
    <dbReference type="NCBI Taxonomy" id="94029"/>
    <lineage>
        <taxon>Eukaryota</taxon>
        <taxon>Metazoa</taxon>
        <taxon>Ecdysozoa</taxon>
        <taxon>Arthropoda</taxon>
        <taxon>Chelicerata</taxon>
        <taxon>Arachnida</taxon>
        <taxon>Araneae</taxon>
        <taxon>Araneomorphae</taxon>
        <taxon>Entelegynae</taxon>
        <taxon>Araneoidea</taxon>
        <taxon>Araneidae</taxon>
        <taxon>Argiope</taxon>
    </lineage>
</organism>
<dbReference type="SUPFAM" id="SSF54695">
    <property type="entry name" value="POZ domain"/>
    <property type="match status" value="2"/>
</dbReference>